<evidence type="ECO:0000256" key="4">
    <source>
        <dbReference type="ARBA" id="ARBA00022801"/>
    </source>
</evidence>
<evidence type="ECO:0000256" key="1">
    <source>
        <dbReference type="ARBA" id="ARBA00001966"/>
    </source>
</evidence>
<dbReference type="STRING" id="360411.AC812_05200"/>
<dbReference type="Pfam" id="PF01930">
    <property type="entry name" value="Cas_Cas4"/>
    <property type="match status" value="1"/>
</dbReference>
<dbReference type="GO" id="GO:0004518">
    <property type="term" value="F:nuclease activity"/>
    <property type="evidence" value="ECO:0007669"/>
    <property type="project" value="UniProtKB-KW"/>
</dbReference>
<comment type="cofactor">
    <cofactor evidence="1">
        <name>[4Fe-4S] cluster</name>
        <dbReference type="ChEBI" id="CHEBI:49883"/>
    </cofactor>
</comment>
<keyword evidence="7" id="KW-0812">Transmembrane</keyword>
<dbReference type="InterPro" id="IPR051827">
    <property type="entry name" value="Cas4_exonuclease"/>
</dbReference>
<proteinExistence type="predicted"/>
<keyword evidence="5" id="KW-0408">Iron</keyword>
<evidence type="ECO:0000256" key="7">
    <source>
        <dbReference type="SAM" id="Phobius"/>
    </source>
</evidence>
<dbReference type="GO" id="GO:0046872">
    <property type="term" value="F:metal ion binding"/>
    <property type="evidence" value="ECO:0007669"/>
    <property type="project" value="UniProtKB-KW"/>
</dbReference>
<dbReference type="Proteomes" id="UP000050514">
    <property type="component" value="Unassembled WGS sequence"/>
</dbReference>
<dbReference type="GO" id="GO:0051536">
    <property type="term" value="F:iron-sulfur cluster binding"/>
    <property type="evidence" value="ECO:0007669"/>
    <property type="project" value="UniProtKB-KW"/>
</dbReference>
<keyword evidence="10" id="KW-1185">Reference proteome</keyword>
<dbReference type="OrthoDB" id="160794at2"/>
<dbReference type="RefSeq" id="WP_061912775.1">
    <property type="nucleotide sequence ID" value="NZ_DF967971.1"/>
</dbReference>
<dbReference type="EMBL" id="LGHJ01000011">
    <property type="protein sequence ID" value="KPL76706.1"/>
    <property type="molecule type" value="Genomic_DNA"/>
</dbReference>
<gene>
    <name evidence="9" type="ORF">AC812_05200</name>
</gene>
<dbReference type="AlphaFoldDB" id="A0A0N8GMZ9"/>
<keyword evidence="7" id="KW-1133">Transmembrane helix</keyword>
<comment type="caution">
    <text evidence="9">The sequence shown here is derived from an EMBL/GenBank/DDBJ whole genome shotgun (WGS) entry which is preliminary data.</text>
</comment>
<feature type="transmembrane region" description="Helical" evidence="7">
    <location>
        <begin position="6"/>
        <end position="22"/>
    </location>
</feature>
<keyword evidence="3" id="KW-0479">Metal-binding</keyword>
<keyword evidence="6" id="KW-0411">Iron-sulfur</keyword>
<dbReference type="PANTHER" id="PTHR36531:SF6">
    <property type="entry name" value="DNA REPLICATION ATP-DEPENDENT HELICASE_NUCLEASE DNA2"/>
    <property type="match status" value="1"/>
</dbReference>
<evidence type="ECO:0000259" key="8">
    <source>
        <dbReference type="Pfam" id="PF01930"/>
    </source>
</evidence>
<dbReference type="Gene3D" id="3.90.320.10">
    <property type="match status" value="1"/>
</dbReference>
<organism evidence="9 10">
    <name type="scientific">Bellilinea caldifistulae</name>
    <dbReference type="NCBI Taxonomy" id="360411"/>
    <lineage>
        <taxon>Bacteria</taxon>
        <taxon>Bacillati</taxon>
        <taxon>Chloroflexota</taxon>
        <taxon>Anaerolineae</taxon>
        <taxon>Anaerolineales</taxon>
        <taxon>Anaerolineaceae</taxon>
        <taxon>Bellilinea</taxon>
    </lineage>
</organism>
<dbReference type="InterPro" id="IPR011604">
    <property type="entry name" value="PDDEXK-like_dom_sf"/>
</dbReference>
<evidence type="ECO:0000256" key="6">
    <source>
        <dbReference type="ARBA" id="ARBA00023014"/>
    </source>
</evidence>
<accession>A0A0N8GMZ9</accession>
<reference evidence="9 10" key="1">
    <citation type="submission" date="2015-07" db="EMBL/GenBank/DDBJ databases">
        <title>Draft genome of Bellilinea caldifistulae DSM 17877.</title>
        <authorList>
            <person name="Hemp J."/>
            <person name="Ward L.M."/>
            <person name="Pace L.A."/>
            <person name="Fischer W.W."/>
        </authorList>
    </citation>
    <scope>NUCLEOTIDE SEQUENCE [LARGE SCALE GENOMIC DNA]</scope>
    <source>
        <strain evidence="9 10">GOMI-1</strain>
    </source>
</reference>
<keyword evidence="4" id="KW-0378">Hydrolase</keyword>
<evidence type="ECO:0000313" key="10">
    <source>
        <dbReference type="Proteomes" id="UP000050514"/>
    </source>
</evidence>
<evidence type="ECO:0000256" key="3">
    <source>
        <dbReference type="ARBA" id="ARBA00022723"/>
    </source>
</evidence>
<feature type="domain" description="DUF83" evidence="8">
    <location>
        <begin position="58"/>
        <end position="166"/>
    </location>
</feature>
<protein>
    <recommendedName>
        <fullName evidence="8">DUF83 domain-containing protein</fullName>
    </recommendedName>
</protein>
<dbReference type="GO" id="GO:0016787">
    <property type="term" value="F:hydrolase activity"/>
    <property type="evidence" value="ECO:0007669"/>
    <property type="project" value="UniProtKB-KW"/>
</dbReference>
<dbReference type="InterPro" id="IPR022765">
    <property type="entry name" value="Dna2/Cas4_DUF83"/>
</dbReference>
<dbReference type="PANTHER" id="PTHR36531">
    <property type="entry name" value="CRISPR-ASSOCIATED EXONUCLEASE CAS4"/>
    <property type="match status" value="1"/>
</dbReference>
<evidence type="ECO:0000256" key="2">
    <source>
        <dbReference type="ARBA" id="ARBA00022722"/>
    </source>
</evidence>
<sequence length="171" mass="19051">MGLWWTALILVVGGLVLLWLGARQQRRSGLPPGRVLYTDPKIIGEPERPLFDPDTLLTGKPDYLVKEGSAVIPVEVKSGWAPPEPHPGHVFQLMAYCRLVERSMGVRPPYGILRYRNRTFAIDFTPQAEAQLLELIEEIHAAGGREQPRSHDSPARCAGCGFRSQCNQRLG</sequence>
<evidence type="ECO:0000256" key="5">
    <source>
        <dbReference type="ARBA" id="ARBA00023004"/>
    </source>
</evidence>
<name>A0A0N8GMZ9_9CHLR</name>
<keyword evidence="7" id="KW-0472">Membrane</keyword>
<evidence type="ECO:0000313" key="9">
    <source>
        <dbReference type="EMBL" id="KPL76706.1"/>
    </source>
</evidence>
<keyword evidence="2" id="KW-0540">Nuclease</keyword>